<dbReference type="InterPro" id="IPR000719">
    <property type="entry name" value="Prot_kinase_dom"/>
</dbReference>
<dbReference type="GO" id="GO:0004713">
    <property type="term" value="F:protein tyrosine kinase activity"/>
    <property type="evidence" value="ECO:0007669"/>
    <property type="project" value="InterPro"/>
</dbReference>
<dbReference type="WBParaSite" id="HPBE_0000609501-mRNA-1">
    <property type="protein sequence ID" value="HPBE_0000609501-mRNA-1"/>
    <property type="gene ID" value="HPBE_0000609501"/>
</dbReference>
<accession>A0A3P7Y2H2</accession>
<evidence type="ECO:0000256" key="1">
    <source>
        <dbReference type="ARBA" id="ARBA00022741"/>
    </source>
</evidence>
<organism evidence="5 6">
    <name type="scientific">Heligmosomoides polygyrus</name>
    <name type="common">Parasitic roundworm</name>
    <dbReference type="NCBI Taxonomy" id="6339"/>
    <lineage>
        <taxon>Eukaryota</taxon>
        <taxon>Metazoa</taxon>
        <taxon>Ecdysozoa</taxon>
        <taxon>Nematoda</taxon>
        <taxon>Chromadorea</taxon>
        <taxon>Rhabditida</taxon>
        <taxon>Rhabditina</taxon>
        <taxon>Rhabditomorpha</taxon>
        <taxon>Strongyloidea</taxon>
        <taxon>Heligmosomidae</taxon>
        <taxon>Heligmosomoides</taxon>
    </lineage>
</organism>
<dbReference type="InterPro" id="IPR050198">
    <property type="entry name" value="Non-receptor_tyrosine_kinases"/>
</dbReference>
<dbReference type="OrthoDB" id="3256376at2759"/>
<keyword evidence="5" id="KW-1185">Reference proteome</keyword>
<evidence type="ECO:0000256" key="2">
    <source>
        <dbReference type="ARBA" id="ARBA00022840"/>
    </source>
</evidence>
<dbReference type="GO" id="GO:0005524">
    <property type="term" value="F:ATP binding"/>
    <property type="evidence" value="ECO:0007669"/>
    <property type="project" value="UniProtKB-KW"/>
</dbReference>
<evidence type="ECO:0000313" key="6">
    <source>
        <dbReference type="WBParaSite" id="HPBE_0000609501-mRNA-1"/>
    </source>
</evidence>
<dbReference type="PANTHER" id="PTHR24418">
    <property type="entry name" value="TYROSINE-PROTEIN KINASE"/>
    <property type="match status" value="1"/>
</dbReference>
<sequence>MQTWEEVKISDFGLSRLGTTYAMKTAKKMPIKWMAPESMSSFTFSQKSDVYSYGVLIYEIFSCTEPYEGVSNSQTKRMIIEGKVNQFPDGTPAKLVEFVKEKLWDQNPDSRPDMNGVRLRILLSGFLPL</sequence>
<dbReference type="SUPFAM" id="SSF56112">
    <property type="entry name" value="Protein kinase-like (PK-like)"/>
    <property type="match status" value="1"/>
</dbReference>
<dbReference type="Pfam" id="PF07714">
    <property type="entry name" value="PK_Tyr_Ser-Thr"/>
    <property type="match status" value="1"/>
</dbReference>
<dbReference type="PROSITE" id="PS50011">
    <property type="entry name" value="PROTEIN_KINASE_DOM"/>
    <property type="match status" value="1"/>
</dbReference>
<dbReference type="Gene3D" id="1.10.510.10">
    <property type="entry name" value="Transferase(Phosphotransferase) domain 1"/>
    <property type="match status" value="1"/>
</dbReference>
<dbReference type="Proteomes" id="UP000050761">
    <property type="component" value="Unassembled WGS sequence"/>
</dbReference>
<dbReference type="InterPro" id="IPR020635">
    <property type="entry name" value="Tyr_kinase_cat_dom"/>
</dbReference>
<evidence type="ECO:0000259" key="3">
    <source>
        <dbReference type="PROSITE" id="PS50011"/>
    </source>
</evidence>
<keyword evidence="1" id="KW-0547">Nucleotide-binding</keyword>
<reference evidence="4 5" key="1">
    <citation type="submission" date="2018-11" db="EMBL/GenBank/DDBJ databases">
        <authorList>
            <consortium name="Pathogen Informatics"/>
        </authorList>
    </citation>
    <scope>NUCLEOTIDE SEQUENCE [LARGE SCALE GENOMIC DNA]</scope>
</reference>
<reference evidence="6" key="2">
    <citation type="submission" date="2019-09" db="UniProtKB">
        <authorList>
            <consortium name="WormBaseParasite"/>
        </authorList>
    </citation>
    <scope>IDENTIFICATION</scope>
</reference>
<dbReference type="SMART" id="SM00219">
    <property type="entry name" value="TyrKc"/>
    <property type="match status" value="1"/>
</dbReference>
<dbReference type="EMBL" id="UZAH01025594">
    <property type="protein sequence ID" value="VDO66897.1"/>
    <property type="molecule type" value="Genomic_DNA"/>
</dbReference>
<dbReference type="InterPro" id="IPR011009">
    <property type="entry name" value="Kinase-like_dom_sf"/>
</dbReference>
<dbReference type="InterPro" id="IPR001245">
    <property type="entry name" value="Ser-Thr/Tyr_kinase_cat_dom"/>
</dbReference>
<accession>A0A183FH79</accession>
<keyword evidence="2" id="KW-0067">ATP-binding</keyword>
<proteinExistence type="predicted"/>
<gene>
    <name evidence="4" type="ORF">HPBE_LOCUS6096</name>
</gene>
<dbReference type="AlphaFoldDB" id="A0A183FH79"/>
<evidence type="ECO:0000313" key="5">
    <source>
        <dbReference type="Proteomes" id="UP000050761"/>
    </source>
</evidence>
<evidence type="ECO:0000313" key="4">
    <source>
        <dbReference type="EMBL" id="VDO66897.1"/>
    </source>
</evidence>
<name>A0A183FH79_HELPZ</name>
<protein>
    <submittedName>
        <fullName evidence="6">Protein kinase domain-containing protein</fullName>
    </submittedName>
</protein>
<feature type="domain" description="Protein kinase" evidence="3">
    <location>
        <begin position="1"/>
        <end position="127"/>
    </location>
</feature>